<accession>C8PHK2</accession>
<evidence type="ECO:0000313" key="2">
    <source>
        <dbReference type="Proteomes" id="UP000005709"/>
    </source>
</evidence>
<dbReference type="AlphaFoldDB" id="C8PHK2"/>
<dbReference type="EMBL" id="ACYG01000024">
    <property type="protein sequence ID" value="EEV17616.1"/>
    <property type="molecule type" value="Genomic_DNA"/>
</dbReference>
<keyword evidence="2" id="KW-1185">Reference proteome</keyword>
<reference evidence="1 2" key="1">
    <citation type="submission" date="2009-07" db="EMBL/GenBank/DDBJ databases">
        <authorList>
            <person name="Madupu R."/>
            <person name="Sebastian Y."/>
            <person name="Durkin A.S."/>
            <person name="Torralba M."/>
            <person name="Methe B."/>
            <person name="Sutton G.G."/>
            <person name="Strausberg R.L."/>
            <person name="Nelson K.E."/>
        </authorList>
    </citation>
    <scope>NUCLEOTIDE SEQUENCE [LARGE SCALE GENOMIC DNA]</scope>
    <source>
        <strain evidence="1 2">RM3268</strain>
    </source>
</reference>
<dbReference type="InterPro" id="IPR029052">
    <property type="entry name" value="Metallo-depent_PP-like"/>
</dbReference>
<dbReference type="STRING" id="824.CGRAC_1884"/>
<proteinExistence type="predicted"/>
<evidence type="ECO:0000313" key="1">
    <source>
        <dbReference type="EMBL" id="EEV17616.1"/>
    </source>
</evidence>
<dbReference type="SUPFAM" id="SSF56300">
    <property type="entry name" value="Metallo-dependent phosphatases"/>
    <property type="match status" value="1"/>
</dbReference>
<dbReference type="eggNOG" id="COG1409">
    <property type="taxonomic scope" value="Bacteria"/>
</dbReference>
<dbReference type="Gene3D" id="3.60.21.10">
    <property type="match status" value="1"/>
</dbReference>
<comment type="caution">
    <text evidence="1">The sequence shown here is derived from an EMBL/GenBank/DDBJ whole genome shotgun (WGS) entry which is preliminary data.</text>
</comment>
<dbReference type="RefSeq" id="WP_005871144.1">
    <property type="nucleotide sequence ID" value="NZ_ACYG01000024.1"/>
</dbReference>
<dbReference type="OrthoDB" id="5380150at2"/>
<organism evidence="1 2">
    <name type="scientific">Campylobacter gracilis RM3268</name>
    <dbReference type="NCBI Taxonomy" id="553220"/>
    <lineage>
        <taxon>Bacteria</taxon>
        <taxon>Pseudomonadati</taxon>
        <taxon>Campylobacterota</taxon>
        <taxon>Epsilonproteobacteria</taxon>
        <taxon>Campylobacterales</taxon>
        <taxon>Campylobacteraceae</taxon>
        <taxon>Campylobacter</taxon>
    </lineage>
</organism>
<dbReference type="Proteomes" id="UP000005709">
    <property type="component" value="Unassembled WGS sequence"/>
</dbReference>
<protein>
    <submittedName>
        <fullName evidence="1">Uncharacterized protein</fullName>
    </submittedName>
</protein>
<name>C8PHK2_9BACT</name>
<sequence length="236" mass="27483">MIYLCGDTHGINEIGKITNKAFAGGLSADDFVIVLGDFGLFWSERIDEFMARKNIERYFPATLLFIDGNHENFDMLDQLPRERKFRGTVSVGGENIFWLRRGEIYEIAGRRFLCFGGALSVDKAHRIPGLSWWAREIPSEEEFACAMQNARDFIAAGRRIDAVLSHTAPWFAMKFLKEYLWCSKSTPDKTSEYLERIFELVRPARWYFGHFHGDKKFHTHGCDFYLCYDEILKFED</sequence>
<gene>
    <name evidence="1" type="ORF">CAMGR0001_0447</name>
</gene>